<proteinExistence type="predicted"/>
<protein>
    <recommendedName>
        <fullName evidence="1">KIB1-4 beta-propeller domain-containing protein</fullName>
    </recommendedName>
</protein>
<sequence length="203" mass="23647">MEKVRGRFLNITNRWHAFDVSHSPPVLLYGLFIFLDVNGNVSSFDIDKHGRGSGWGISVRPLKQRRLRRNIKAQFLIKPKGEEEIFGVFAMHDDNRKIRVFRLDLDDLSWKLVEDLGNRVFYMSNTGSFGYTTKVKTMANKIFFPKFNGDSIVYYSLETQKYHSFEGSYSSNNSYDLRRMDLATWTMPTSSSTVDPRESLAWF</sequence>
<dbReference type="Proteomes" id="UP000030748">
    <property type="component" value="Unassembled WGS sequence"/>
</dbReference>
<gene>
    <name evidence="2" type="ORF">MIMGU_mgv1a021979mg</name>
</gene>
<accession>A0A022PPX9</accession>
<evidence type="ECO:0000313" key="2">
    <source>
        <dbReference type="EMBL" id="EYU17469.1"/>
    </source>
</evidence>
<name>A0A022PPX9_ERYGU</name>
<dbReference type="EMBL" id="KI632373">
    <property type="protein sequence ID" value="EYU17469.1"/>
    <property type="molecule type" value="Genomic_DNA"/>
</dbReference>
<keyword evidence="3" id="KW-1185">Reference proteome</keyword>
<organism evidence="2 3">
    <name type="scientific">Erythranthe guttata</name>
    <name type="common">Yellow monkey flower</name>
    <name type="synonym">Mimulus guttatus</name>
    <dbReference type="NCBI Taxonomy" id="4155"/>
    <lineage>
        <taxon>Eukaryota</taxon>
        <taxon>Viridiplantae</taxon>
        <taxon>Streptophyta</taxon>
        <taxon>Embryophyta</taxon>
        <taxon>Tracheophyta</taxon>
        <taxon>Spermatophyta</taxon>
        <taxon>Magnoliopsida</taxon>
        <taxon>eudicotyledons</taxon>
        <taxon>Gunneridae</taxon>
        <taxon>Pentapetalae</taxon>
        <taxon>asterids</taxon>
        <taxon>lamiids</taxon>
        <taxon>Lamiales</taxon>
        <taxon>Phrymaceae</taxon>
        <taxon>Erythranthe</taxon>
    </lineage>
</organism>
<evidence type="ECO:0000313" key="3">
    <source>
        <dbReference type="Proteomes" id="UP000030748"/>
    </source>
</evidence>
<dbReference type="AlphaFoldDB" id="A0A022PPX9"/>
<dbReference type="PANTHER" id="PTHR33127:SF5">
    <property type="entry name" value="TRANSMEMBRANE PROTEIN"/>
    <property type="match status" value="1"/>
</dbReference>
<dbReference type="InterPro" id="IPR005174">
    <property type="entry name" value="KIB1-4_b-propeller"/>
</dbReference>
<dbReference type="PANTHER" id="PTHR33127">
    <property type="entry name" value="TRANSMEMBRANE PROTEIN"/>
    <property type="match status" value="1"/>
</dbReference>
<dbReference type="Pfam" id="PF03478">
    <property type="entry name" value="Beta-prop_KIB1-4"/>
    <property type="match status" value="1"/>
</dbReference>
<evidence type="ECO:0000259" key="1">
    <source>
        <dbReference type="Pfam" id="PF03478"/>
    </source>
</evidence>
<feature type="domain" description="KIB1-4 beta-propeller" evidence="1">
    <location>
        <begin position="29"/>
        <end position="151"/>
    </location>
</feature>
<reference evidence="2 3" key="1">
    <citation type="journal article" date="2013" name="Proc. Natl. Acad. Sci. U.S.A.">
        <title>Fine-scale variation in meiotic recombination in Mimulus inferred from population shotgun sequencing.</title>
        <authorList>
            <person name="Hellsten U."/>
            <person name="Wright K.M."/>
            <person name="Jenkins J."/>
            <person name="Shu S."/>
            <person name="Yuan Y."/>
            <person name="Wessler S.R."/>
            <person name="Schmutz J."/>
            <person name="Willis J.H."/>
            <person name="Rokhsar D.S."/>
        </authorList>
    </citation>
    <scope>NUCLEOTIDE SEQUENCE [LARGE SCALE GENOMIC DNA]</scope>
    <source>
        <strain evidence="3">cv. DUN x IM62</strain>
    </source>
</reference>